<keyword evidence="1" id="KW-0812">Transmembrane</keyword>
<feature type="transmembrane region" description="Helical" evidence="1">
    <location>
        <begin position="107"/>
        <end position="134"/>
    </location>
</feature>
<feature type="transmembrane region" description="Helical" evidence="1">
    <location>
        <begin position="59"/>
        <end position="86"/>
    </location>
</feature>
<dbReference type="EMBL" id="CP003050">
    <property type="protein sequence ID" value="AGB14844.1"/>
    <property type="molecule type" value="Genomic_DNA"/>
</dbReference>
<accession>L0I839</accession>
<feature type="transmembrane region" description="Helical" evidence="1">
    <location>
        <begin position="146"/>
        <end position="167"/>
    </location>
</feature>
<protein>
    <submittedName>
        <fullName evidence="2">ABC-type transport system involved in multi-copper enzyme maturation, permease component</fullName>
    </submittedName>
</protein>
<dbReference type="GO" id="GO:0140359">
    <property type="term" value="F:ABC-type transporter activity"/>
    <property type="evidence" value="ECO:0007669"/>
    <property type="project" value="InterPro"/>
</dbReference>
<keyword evidence="1" id="KW-1133">Transmembrane helix</keyword>
<dbReference type="RefSeq" id="WP_015299541.1">
    <property type="nucleotide sequence ID" value="NC_019964.1"/>
</dbReference>
<sequence>MNRLVGTPRRLLLYAREDALDARRERQLHTLWGLFGLVGLVITYSASQGTGAGVRSEPVGMVASLFGALVMLVPLVALGFVATTIVEKRRSGALTVLLGLPFARRTVVLGTLLGRSAVIASAPLVALLAALPVALVTDVAVDPGHLIAAAVTLSLLATTFVSIAVAISTLARSTMLATVTAFGAYVVFVFDGWSQLPAVVRYVIHGFERPETTATWAEVVAATSPMTAFANLVAGISPSLADASVASAAENPELWEEPAVAGAILLGWIVASTGIAAWRFRATDI</sequence>
<evidence type="ECO:0000313" key="2">
    <source>
        <dbReference type="EMBL" id="AGB14844.1"/>
    </source>
</evidence>
<feature type="transmembrane region" description="Helical" evidence="1">
    <location>
        <begin position="259"/>
        <end position="280"/>
    </location>
</feature>
<feature type="transmembrane region" description="Helical" evidence="1">
    <location>
        <begin position="30"/>
        <end position="47"/>
    </location>
</feature>
<dbReference type="eggNOG" id="arCOG02438">
    <property type="taxonomic scope" value="Archaea"/>
</dbReference>
<name>L0I839_HALRX</name>
<dbReference type="STRING" id="797302.Halru_0198"/>
<dbReference type="KEGG" id="hru:Halru_0198"/>
<evidence type="ECO:0000313" key="3">
    <source>
        <dbReference type="Proteomes" id="UP000010846"/>
    </source>
</evidence>
<dbReference type="Pfam" id="PF12679">
    <property type="entry name" value="ABC2_membrane_2"/>
    <property type="match status" value="1"/>
</dbReference>
<feature type="transmembrane region" description="Helical" evidence="1">
    <location>
        <begin position="174"/>
        <end position="193"/>
    </location>
</feature>
<dbReference type="GO" id="GO:0005886">
    <property type="term" value="C:plasma membrane"/>
    <property type="evidence" value="ECO:0007669"/>
    <property type="project" value="UniProtKB-SubCell"/>
</dbReference>
<evidence type="ECO:0000256" key="1">
    <source>
        <dbReference type="SAM" id="Phobius"/>
    </source>
</evidence>
<gene>
    <name evidence="2" type="ordered locus">Halru_0198</name>
</gene>
<dbReference type="Proteomes" id="UP000010846">
    <property type="component" value="Chromosome"/>
</dbReference>
<dbReference type="PANTHER" id="PTHR43471">
    <property type="entry name" value="ABC TRANSPORTER PERMEASE"/>
    <property type="match status" value="1"/>
</dbReference>
<dbReference type="OrthoDB" id="86287at2157"/>
<dbReference type="GeneID" id="14377863"/>
<dbReference type="AlphaFoldDB" id="L0I839"/>
<keyword evidence="3" id="KW-1185">Reference proteome</keyword>
<reference evidence="2" key="1">
    <citation type="submission" date="2011-09" db="EMBL/GenBank/DDBJ databases">
        <title>Complete sequence of Halovivax ruber XH-70.</title>
        <authorList>
            <consortium name="US DOE Joint Genome Institute"/>
            <person name="Lucas S."/>
            <person name="Han J."/>
            <person name="Lapidus A."/>
            <person name="Cheng J.-F."/>
            <person name="Goodwin L."/>
            <person name="Pitluck S."/>
            <person name="Peters L."/>
            <person name="Mikhailova N."/>
            <person name="Davenport K."/>
            <person name="Detter J.C."/>
            <person name="Han C."/>
            <person name="Tapia R."/>
            <person name="Land M."/>
            <person name="Hauser L."/>
            <person name="Kyrpides N."/>
            <person name="Ivanova N."/>
            <person name="Pagani I."/>
            <person name="Sproer C."/>
            <person name="Anderson I."/>
            <person name="Woyke T."/>
        </authorList>
    </citation>
    <scope>NUCLEOTIDE SEQUENCE</scope>
    <source>
        <strain evidence="2">XH-70</strain>
    </source>
</reference>
<organism evidence="2 3">
    <name type="scientific">Halovivax ruber (strain DSM 18193 / JCM 13892 / XH-70)</name>
    <dbReference type="NCBI Taxonomy" id="797302"/>
    <lineage>
        <taxon>Archaea</taxon>
        <taxon>Methanobacteriati</taxon>
        <taxon>Methanobacteriota</taxon>
        <taxon>Stenosarchaea group</taxon>
        <taxon>Halobacteria</taxon>
        <taxon>Halobacteriales</taxon>
        <taxon>Natrialbaceae</taxon>
        <taxon>Halovivax</taxon>
    </lineage>
</organism>
<dbReference type="HOGENOM" id="CLU_071765_0_1_2"/>
<dbReference type="PANTHER" id="PTHR43471:SF1">
    <property type="entry name" value="ABC TRANSPORTER PERMEASE PROTEIN NOSY-RELATED"/>
    <property type="match status" value="1"/>
</dbReference>
<keyword evidence="1" id="KW-0472">Membrane</keyword>
<proteinExistence type="predicted"/>